<comment type="caution">
    <text evidence="1">The sequence shown here is derived from an EMBL/GenBank/DDBJ whole genome shotgun (WGS) entry which is preliminary data.</text>
</comment>
<dbReference type="EMBL" id="BARV01011990">
    <property type="protein sequence ID" value="GAI14444.1"/>
    <property type="molecule type" value="Genomic_DNA"/>
</dbReference>
<accession>X1N734</accession>
<feature type="non-terminal residue" evidence="1">
    <location>
        <position position="1"/>
    </location>
</feature>
<evidence type="ECO:0000313" key="1">
    <source>
        <dbReference type="EMBL" id="GAI14444.1"/>
    </source>
</evidence>
<name>X1N734_9ZZZZ</name>
<dbReference type="AlphaFoldDB" id="X1N734"/>
<proteinExistence type="predicted"/>
<reference evidence="1" key="1">
    <citation type="journal article" date="2014" name="Front. Microbiol.">
        <title>High frequency of phylogenetically diverse reductive dehalogenase-homologous genes in deep subseafloor sedimentary metagenomes.</title>
        <authorList>
            <person name="Kawai M."/>
            <person name="Futagami T."/>
            <person name="Toyoda A."/>
            <person name="Takaki Y."/>
            <person name="Nishi S."/>
            <person name="Hori S."/>
            <person name="Arai W."/>
            <person name="Tsubouchi T."/>
            <person name="Morono Y."/>
            <person name="Uchiyama I."/>
            <person name="Ito T."/>
            <person name="Fujiyama A."/>
            <person name="Inagaki F."/>
            <person name="Takami H."/>
        </authorList>
    </citation>
    <scope>NUCLEOTIDE SEQUENCE</scope>
    <source>
        <strain evidence="1">Expedition CK06-06</strain>
    </source>
</reference>
<sequence length="67" mass="8055">KTMYNFTIPQKQLTDLWRLREYAGYGPIAHQVRQAVSNWIKSKEEQIGVRIEDIEEASKRHKRELRN</sequence>
<organism evidence="1">
    <name type="scientific">marine sediment metagenome</name>
    <dbReference type="NCBI Taxonomy" id="412755"/>
    <lineage>
        <taxon>unclassified sequences</taxon>
        <taxon>metagenomes</taxon>
        <taxon>ecological metagenomes</taxon>
    </lineage>
</organism>
<gene>
    <name evidence="1" type="ORF">S06H3_22431</name>
</gene>
<protein>
    <submittedName>
        <fullName evidence="1">Uncharacterized protein</fullName>
    </submittedName>
</protein>